<dbReference type="GO" id="GO:0000976">
    <property type="term" value="F:transcription cis-regulatory region binding"/>
    <property type="evidence" value="ECO:0007669"/>
    <property type="project" value="TreeGrafter"/>
</dbReference>
<dbReference type="Gene3D" id="1.10.357.10">
    <property type="entry name" value="Tetracycline Repressor, domain 2"/>
    <property type="match status" value="1"/>
</dbReference>
<dbReference type="Pfam" id="PF17925">
    <property type="entry name" value="TetR_C_20"/>
    <property type="match status" value="1"/>
</dbReference>
<reference evidence="6" key="1">
    <citation type="submission" date="2022-01" db="EMBL/GenBank/DDBJ databases">
        <title>Genome-Based Taxonomic Classification of the Phylum Actinobacteria.</title>
        <authorList>
            <person name="Gao Y."/>
        </authorList>
    </citation>
    <scope>NUCLEOTIDE SEQUENCE</scope>
    <source>
        <strain evidence="6">KLBMP 8922</strain>
    </source>
</reference>
<evidence type="ECO:0000256" key="4">
    <source>
        <dbReference type="PROSITE-ProRule" id="PRU00335"/>
    </source>
</evidence>
<sequence length="207" mass="23107">MPTHELPPRAVDTMTRSQLARHRRVTDAVIDLIGEMDPASLQMRDVAERSGVSLATIYRYFSSKDHLLAAAVADWQARLTERVLGEMSLGRTRLPAEATAEERVLRFAQRELRAFQRQPNFGHLAVSLIASSDPYASETIARMQTSSRQAMHALMADLPPETAETIQIAVQGVVLSSLIAWMTGRKAWPEILADVERVTRLVFSALR</sequence>
<dbReference type="EMBL" id="JAKFHA010000047">
    <property type="protein sequence ID" value="MCF2533329.1"/>
    <property type="molecule type" value="Genomic_DNA"/>
</dbReference>
<dbReference type="Pfam" id="PF00440">
    <property type="entry name" value="TetR_N"/>
    <property type="match status" value="1"/>
</dbReference>
<comment type="caution">
    <text evidence="6">The sequence shown here is derived from an EMBL/GenBank/DDBJ whole genome shotgun (WGS) entry which is preliminary data.</text>
</comment>
<dbReference type="AlphaFoldDB" id="A0AA41Q817"/>
<dbReference type="PROSITE" id="PS50977">
    <property type="entry name" value="HTH_TETR_2"/>
    <property type="match status" value="1"/>
</dbReference>
<evidence type="ECO:0000313" key="7">
    <source>
        <dbReference type="Proteomes" id="UP001165378"/>
    </source>
</evidence>
<protein>
    <submittedName>
        <fullName evidence="6">TetR family transcriptional regulator</fullName>
    </submittedName>
</protein>
<gene>
    <name evidence="6" type="ORF">LZ495_39775</name>
</gene>
<evidence type="ECO:0000259" key="5">
    <source>
        <dbReference type="PROSITE" id="PS50977"/>
    </source>
</evidence>
<dbReference type="SUPFAM" id="SSF46689">
    <property type="entry name" value="Homeodomain-like"/>
    <property type="match status" value="1"/>
</dbReference>
<dbReference type="InterPro" id="IPR001647">
    <property type="entry name" value="HTH_TetR"/>
</dbReference>
<organism evidence="6 7">
    <name type="scientific">Yinghuangia soli</name>
    <dbReference type="NCBI Taxonomy" id="2908204"/>
    <lineage>
        <taxon>Bacteria</taxon>
        <taxon>Bacillati</taxon>
        <taxon>Actinomycetota</taxon>
        <taxon>Actinomycetes</taxon>
        <taxon>Kitasatosporales</taxon>
        <taxon>Streptomycetaceae</taxon>
        <taxon>Yinghuangia</taxon>
    </lineage>
</organism>
<dbReference type="InterPro" id="IPR009057">
    <property type="entry name" value="Homeodomain-like_sf"/>
</dbReference>
<dbReference type="Proteomes" id="UP001165378">
    <property type="component" value="Unassembled WGS sequence"/>
</dbReference>
<evidence type="ECO:0000256" key="2">
    <source>
        <dbReference type="ARBA" id="ARBA00023125"/>
    </source>
</evidence>
<dbReference type="RefSeq" id="WP_235058104.1">
    <property type="nucleotide sequence ID" value="NZ_JAKFHA010000047.1"/>
</dbReference>
<dbReference type="PANTHER" id="PTHR30055">
    <property type="entry name" value="HTH-TYPE TRANSCRIPTIONAL REGULATOR RUTR"/>
    <property type="match status" value="1"/>
</dbReference>
<keyword evidence="3" id="KW-0804">Transcription</keyword>
<evidence type="ECO:0000256" key="3">
    <source>
        <dbReference type="ARBA" id="ARBA00023163"/>
    </source>
</evidence>
<dbReference type="PANTHER" id="PTHR30055:SF234">
    <property type="entry name" value="HTH-TYPE TRANSCRIPTIONAL REGULATOR BETI"/>
    <property type="match status" value="1"/>
</dbReference>
<evidence type="ECO:0000256" key="1">
    <source>
        <dbReference type="ARBA" id="ARBA00023015"/>
    </source>
</evidence>
<keyword evidence="1" id="KW-0805">Transcription regulation</keyword>
<name>A0AA41Q817_9ACTN</name>
<evidence type="ECO:0000313" key="6">
    <source>
        <dbReference type="EMBL" id="MCF2533329.1"/>
    </source>
</evidence>
<feature type="domain" description="HTH tetR-type" evidence="5">
    <location>
        <begin position="19"/>
        <end position="79"/>
    </location>
</feature>
<dbReference type="InterPro" id="IPR050109">
    <property type="entry name" value="HTH-type_TetR-like_transc_reg"/>
</dbReference>
<dbReference type="GO" id="GO:0003700">
    <property type="term" value="F:DNA-binding transcription factor activity"/>
    <property type="evidence" value="ECO:0007669"/>
    <property type="project" value="TreeGrafter"/>
</dbReference>
<proteinExistence type="predicted"/>
<keyword evidence="7" id="KW-1185">Reference proteome</keyword>
<accession>A0AA41Q817</accession>
<keyword evidence="2 4" id="KW-0238">DNA-binding</keyword>
<dbReference type="InterPro" id="IPR041642">
    <property type="entry name" value="KstR_C"/>
</dbReference>
<feature type="DNA-binding region" description="H-T-H motif" evidence="4">
    <location>
        <begin position="42"/>
        <end position="61"/>
    </location>
</feature>